<dbReference type="InterPro" id="IPR039421">
    <property type="entry name" value="Type_1_exporter"/>
</dbReference>
<dbReference type="Proteomes" id="UP000054874">
    <property type="component" value="Unassembled WGS sequence"/>
</dbReference>
<evidence type="ECO:0000256" key="1">
    <source>
        <dbReference type="ARBA" id="ARBA00022741"/>
    </source>
</evidence>
<dbReference type="EMBL" id="LNAM01000112">
    <property type="protein sequence ID" value="KSV59615.1"/>
    <property type="molecule type" value="Genomic_DNA"/>
</dbReference>
<dbReference type="InterPro" id="IPR003593">
    <property type="entry name" value="AAA+_ATPase"/>
</dbReference>
<protein>
    <recommendedName>
        <fullName evidence="3">ABC transporter domain-containing protein</fullName>
    </recommendedName>
</protein>
<dbReference type="SMART" id="SM00382">
    <property type="entry name" value="AAA"/>
    <property type="match status" value="1"/>
</dbReference>
<comment type="caution">
    <text evidence="4">The sequence shown here is derived from an EMBL/GenBank/DDBJ whole genome shotgun (WGS) entry which is preliminary data.</text>
</comment>
<dbReference type="PROSITE" id="PS00675">
    <property type="entry name" value="SIGMA54_INTERACT_1"/>
    <property type="match status" value="1"/>
</dbReference>
<proteinExistence type="predicted"/>
<feature type="domain" description="ABC transporter" evidence="3">
    <location>
        <begin position="7"/>
        <end position="218"/>
    </location>
</feature>
<dbReference type="InterPro" id="IPR017871">
    <property type="entry name" value="ABC_transporter-like_CS"/>
</dbReference>
<dbReference type="PROSITE" id="PS00211">
    <property type="entry name" value="ABC_TRANSPORTER_1"/>
    <property type="match status" value="1"/>
</dbReference>
<keyword evidence="2" id="KW-0067">ATP-binding</keyword>
<evidence type="ECO:0000313" key="5">
    <source>
        <dbReference type="Proteomes" id="UP000054874"/>
    </source>
</evidence>
<sequence length="218" mass="24470">MGQGELTLSVDIFEFGWKGKGGLLKNIHEEFKAGDKIFVQGESGAGKSTFLKLLCGFYPVREGEIRLNGCNIAEIEEEELFRYIKIQFQESIILEGSLRRNLELGQSFSEEEIWNALEMVNLSGFAKENGLEHLIAENGKNLSGGQKQRLALARVLLRKPPILILDEATSALDEENEQEIIKNVNRYVEETGAILILTSHREALKKICNKTLFLNSSV</sequence>
<keyword evidence="1" id="KW-0547">Nucleotide-binding</keyword>
<dbReference type="CDD" id="cd03228">
    <property type="entry name" value="ABCC_MRP_Like"/>
    <property type="match status" value="1"/>
</dbReference>
<dbReference type="InterPro" id="IPR025662">
    <property type="entry name" value="Sigma_54_int_dom_ATP-bd_1"/>
</dbReference>
<keyword evidence="5" id="KW-1185">Reference proteome</keyword>
<dbReference type="PANTHER" id="PTHR24221:SF654">
    <property type="entry name" value="ATP-BINDING CASSETTE SUB-FAMILY B MEMBER 6"/>
    <property type="match status" value="1"/>
</dbReference>
<dbReference type="AlphaFoldDB" id="A0A0V8QGC1"/>
<evidence type="ECO:0000313" key="4">
    <source>
        <dbReference type="EMBL" id="KSV59615.1"/>
    </source>
</evidence>
<evidence type="ECO:0000256" key="2">
    <source>
        <dbReference type="ARBA" id="ARBA00022840"/>
    </source>
</evidence>
<dbReference type="Gene3D" id="3.40.50.300">
    <property type="entry name" value="P-loop containing nucleotide triphosphate hydrolases"/>
    <property type="match status" value="1"/>
</dbReference>
<gene>
    <name evidence="4" type="ORF">ASU35_01075</name>
</gene>
<dbReference type="GO" id="GO:0005524">
    <property type="term" value="F:ATP binding"/>
    <property type="evidence" value="ECO:0007669"/>
    <property type="project" value="UniProtKB-KW"/>
</dbReference>
<dbReference type="GO" id="GO:0034040">
    <property type="term" value="F:ATPase-coupled lipid transmembrane transporter activity"/>
    <property type="evidence" value="ECO:0007669"/>
    <property type="project" value="TreeGrafter"/>
</dbReference>
<dbReference type="STRING" id="290052.ASU35_01075"/>
<dbReference type="InterPro" id="IPR027417">
    <property type="entry name" value="P-loop_NTPase"/>
</dbReference>
<dbReference type="GO" id="GO:0016887">
    <property type="term" value="F:ATP hydrolysis activity"/>
    <property type="evidence" value="ECO:0007669"/>
    <property type="project" value="InterPro"/>
</dbReference>
<organism evidence="4 5">
    <name type="scientific">Acetivibrio ethanolgignens</name>
    <dbReference type="NCBI Taxonomy" id="290052"/>
    <lineage>
        <taxon>Bacteria</taxon>
        <taxon>Bacillati</taxon>
        <taxon>Bacillota</taxon>
        <taxon>Clostridia</taxon>
        <taxon>Eubacteriales</taxon>
        <taxon>Oscillospiraceae</taxon>
        <taxon>Acetivibrio</taxon>
    </lineage>
</organism>
<dbReference type="PANTHER" id="PTHR24221">
    <property type="entry name" value="ATP-BINDING CASSETTE SUB-FAMILY B"/>
    <property type="match status" value="1"/>
</dbReference>
<name>A0A0V8QGC1_9FIRM</name>
<dbReference type="Pfam" id="PF00005">
    <property type="entry name" value="ABC_tran"/>
    <property type="match status" value="1"/>
</dbReference>
<dbReference type="PROSITE" id="PS50893">
    <property type="entry name" value="ABC_TRANSPORTER_2"/>
    <property type="match status" value="1"/>
</dbReference>
<dbReference type="SUPFAM" id="SSF52540">
    <property type="entry name" value="P-loop containing nucleoside triphosphate hydrolases"/>
    <property type="match status" value="1"/>
</dbReference>
<accession>A0A0V8QGC1</accession>
<reference evidence="4 5" key="1">
    <citation type="submission" date="2015-11" db="EMBL/GenBank/DDBJ databases">
        <title>Butyribacter intestini gen. nov., sp. nov., a butyric acid-producing bacterium of the family Lachnospiraceae isolated from the human faeces.</title>
        <authorList>
            <person name="Zou Y."/>
            <person name="Xue W."/>
            <person name="Luo G."/>
            <person name="Lv M."/>
        </authorList>
    </citation>
    <scope>NUCLEOTIDE SEQUENCE [LARGE SCALE GENOMIC DNA]</scope>
    <source>
        <strain evidence="4 5">ACET-33324</strain>
    </source>
</reference>
<dbReference type="InterPro" id="IPR003439">
    <property type="entry name" value="ABC_transporter-like_ATP-bd"/>
</dbReference>
<evidence type="ECO:0000259" key="3">
    <source>
        <dbReference type="PROSITE" id="PS50893"/>
    </source>
</evidence>